<keyword evidence="5" id="KW-1185">Reference proteome</keyword>
<reference evidence="4 5" key="1">
    <citation type="submission" date="2013-09" db="EMBL/GenBank/DDBJ databases">
        <title>Corchorus capsularis genome sequencing.</title>
        <authorList>
            <person name="Alam M."/>
            <person name="Haque M.S."/>
            <person name="Islam M.S."/>
            <person name="Emdad E.M."/>
            <person name="Islam M.M."/>
            <person name="Ahmed B."/>
            <person name="Halim A."/>
            <person name="Hossen Q.M.M."/>
            <person name="Hossain M.Z."/>
            <person name="Ahmed R."/>
            <person name="Khan M.M."/>
            <person name="Islam R."/>
            <person name="Rashid M.M."/>
            <person name="Khan S.A."/>
            <person name="Rahman M.S."/>
            <person name="Alam M."/>
        </authorList>
    </citation>
    <scope>NUCLEOTIDE SEQUENCE [LARGE SCALE GENOMIC DNA]</scope>
    <source>
        <strain evidence="5">cv. CVL-1</strain>
        <tissue evidence="4">Whole seedling</tissue>
    </source>
</reference>
<dbReference type="Pfam" id="PF00005">
    <property type="entry name" value="ABC_tran"/>
    <property type="match status" value="1"/>
</dbReference>
<evidence type="ECO:0000259" key="3">
    <source>
        <dbReference type="Pfam" id="PF14510"/>
    </source>
</evidence>
<name>A0A1R3IX42_COCAP</name>
<gene>
    <name evidence="4" type="ORF">CCACVL1_09250</name>
</gene>
<feature type="domain" description="Pleiotropic ABC efflux transporter N-terminal" evidence="3">
    <location>
        <begin position="54"/>
        <end position="103"/>
    </location>
</feature>
<evidence type="ECO:0000313" key="4">
    <source>
        <dbReference type="EMBL" id="OMO87135.1"/>
    </source>
</evidence>
<evidence type="ECO:0000259" key="2">
    <source>
        <dbReference type="Pfam" id="PF00005"/>
    </source>
</evidence>
<feature type="region of interest" description="Disordered" evidence="1">
    <location>
        <begin position="1"/>
        <end position="21"/>
    </location>
</feature>
<feature type="domain" description="ABC transporter" evidence="2">
    <location>
        <begin position="130"/>
        <end position="165"/>
    </location>
</feature>
<dbReference type="PANTHER" id="PTHR48040">
    <property type="entry name" value="PLEIOTROPIC DRUG RESISTANCE PROTEIN 1-LIKE ISOFORM X1"/>
    <property type="match status" value="1"/>
</dbReference>
<proteinExistence type="predicted"/>
<dbReference type="Proteomes" id="UP000188268">
    <property type="component" value="Unassembled WGS sequence"/>
</dbReference>
<protein>
    <submittedName>
        <fullName evidence="4">ATPase, AAA-type, core</fullName>
    </submittedName>
</protein>
<dbReference type="GO" id="GO:0016887">
    <property type="term" value="F:ATP hydrolysis activity"/>
    <property type="evidence" value="ECO:0007669"/>
    <property type="project" value="InterPro"/>
</dbReference>
<comment type="caution">
    <text evidence="4">The sequence shown here is derived from an EMBL/GenBank/DDBJ whole genome shotgun (WGS) entry which is preliminary data.</text>
</comment>
<dbReference type="STRING" id="210143.A0A1R3IX42"/>
<dbReference type="EMBL" id="AWWV01009296">
    <property type="protein sequence ID" value="OMO87135.1"/>
    <property type="molecule type" value="Genomic_DNA"/>
</dbReference>
<dbReference type="InterPro" id="IPR003439">
    <property type="entry name" value="ABC_transporter-like_ATP-bd"/>
</dbReference>
<dbReference type="InterPro" id="IPR029481">
    <property type="entry name" value="ABC_trans_N"/>
</dbReference>
<dbReference type="Gramene" id="OMO87135">
    <property type="protein sequence ID" value="OMO87135"/>
    <property type="gene ID" value="CCACVL1_09250"/>
</dbReference>
<dbReference type="Gene3D" id="3.40.50.300">
    <property type="entry name" value="P-loop containing nucleotide triphosphate hydrolases"/>
    <property type="match status" value="1"/>
</dbReference>
<evidence type="ECO:0000256" key="1">
    <source>
        <dbReference type="SAM" id="MobiDB-lite"/>
    </source>
</evidence>
<dbReference type="OMA" id="QESHIFI"/>
<dbReference type="SUPFAM" id="SSF52540">
    <property type="entry name" value="P-loop containing nucleoside triphosphate hydrolases"/>
    <property type="match status" value="1"/>
</dbReference>
<organism evidence="4 5">
    <name type="scientific">Corchorus capsularis</name>
    <name type="common">Jute</name>
    <dbReference type="NCBI Taxonomy" id="210143"/>
    <lineage>
        <taxon>Eukaryota</taxon>
        <taxon>Viridiplantae</taxon>
        <taxon>Streptophyta</taxon>
        <taxon>Embryophyta</taxon>
        <taxon>Tracheophyta</taxon>
        <taxon>Spermatophyta</taxon>
        <taxon>Magnoliopsida</taxon>
        <taxon>eudicotyledons</taxon>
        <taxon>Gunneridae</taxon>
        <taxon>Pentapetalae</taxon>
        <taxon>rosids</taxon>
        <taxon>malvids</taxon>
        <taxon>Malvales</taxon>
        <taxon>Malvaceae</taxon>
        <taxon>Grewioideae</taxon>
        <taxon>Apeibeae</taxon>
        <taxon>Corchorus</taxon>
    </lineage>
</organism>
<accession>A0A1R3IX42</accession>
<dbReference type="PANTHER" id="PTHR48040:SF18">
    <property type="entry name" value="PLEIOTROPIC DRUG RESISTANCE PROTEIN 3-LIKE ISOFORM X1"/>
    <property type="match status" value="1"/>
</dbReference>
<dbReference type="InterPro" id="IPR027417">
    <property type="entry name" value="P-loop_NTPase"/>
</dbReference>
<dbReference type="AlphaFoldDB" id="A0A1R3IX42"/>
<evidence type="ECO:0000313" key="5">
    <source>
        <dbReference type="Proteomes" id="UP000188268"/>
    </source>
</evidence>
<dbReference type="Pfam" id="PF14510">
    <property type="entry name" value="ABC_trans_N"/>
    <property type="match status" value="1"/>
</dbReference>
<dbReference type="GO" id="GO:0005524">
    <property type="term" value="F:ATP binding"/>
    <property type="evidence" value="ECO:0007669"/>
    <property type="project" value="InterPro"/>
</dbReference>
<sequence length="172" mass="18874">MGRRNGVELASIPPPIDGGNAERFGEGKQHVDFRKLGAQESHIFIERLIKNIEKDNLKLLQKIRQRLDRVGVKLPKVEVRYRNLCVEAVCDVVDGKPLPTLWNSLKAVISYPAGKLFGSKSHQANISIINHISGIIKPGRMTLLLGPPGCGKTSLLKALSGNLNKSLKPQGQ</sequence>
<dbReference type="OrthoDB" id="948837at2759"/>